<keyword evidence="4" id="KW-0479">Metal-binding</keyword>
<dbReference type="GO" id="GO:0030163">
    <property type="term" value="P:protein catabolic process"/>
    <property type="evidence" value="ECO:0007669"/>
    <property type="project" value="TreeGrafter"/>
</dbReference>
<dbReference type="InterPro" id="IPR037219">
    <property type="entry name" value="Peptidase_M41-like"/>
</dbReference>
<dbReference type="PANTHER" id="PTHR23076:SF97">
    <property type="entry name" value="ATP-DEPENDENT ZINC METALLOPROTEASE YME1L1"/>
    <property type="match status" value="1"/>
</dbReference>
<dbReference type="Pfam" id="PF17862">
    <property type="entry name" value="AAA_lid_3"/>
    <property type="match status" value="1"/>
</dbReference>
<keyword evidence="10" id="KW-0175">Coiled coil</keyword>
<dbReference type="InterPro" id="IPR000642">
    <property type="entry name" value="Peptidase_M41"/>
</dbReference>
<dbReference type="Pfam" id="PF00004">
    <property type="entry name" value="AAA"/>
    <property type="match status" value="1"/>
</dbReference>
<dbReference type="Gene3D" id="1.20.58.760">
    <property type="entry name" value="Peptidase M41"/>
    <property type="match status" value="1"/>
</dbReference>
<proteinExistence type="inferred from homology"/>
<evidence type="ECO:0000256" key="1">
    <source>
        <dbReference type="ARBA" id="ARBA00001947"/>
    </source>
</evidence>
<dbReference type="Pfam" id="PF01434">
    <property type="entry name" value="Peptidase_M41"/>
    <property type="match status" value="1"/>
</dbReference>
<organism evidence="14 15">
    <name type="scientific">Methylomusa anaerophila</name>
    <dbReference type="NCBI Taxonomy" id="1930071"/>
    <lineage>
        <taxon>Bacteria</taxon>
        <taxon>Bacillati</taxon>
        <taxon>Bacillota</taxon>
        <taxon>Negativicutes</taxon>
        <taxon>Selenomonadales</taxon>
        <taxon>Sporomusaceae</taxon>
        <taxon>Methylomusa</taxon>
    </lineage>
</organism>
<dbReference type="KEGG" id="mana:MAMMFC1_03318"/>
<dbReference type="SUPFAM" id="SSF140990">
    <property type="entry name" value="FtsH protease domain-like"/>
    <property type="match status" value="1"/>
</dbReference>
<evidence type="ECO:0000256" key="2">
    <source>
        <dbReference type="ARBA" id="ARBA00010044"/>
    </source>
</evidence>
<dbReference type="InterPro" id="IPR027417">
    <property type="entry name" value="P-loop_NTPase"/>
</dbReference>
<dbReference type="Proteomes" id="UP000276437">
    <property type="component" value="Chromosome"/>
</dbReference>
<dbReference type="InterPro" id="IPR003960">
    <property type="entry name" value="ATPase_AAA_CS"/>
</dbReference>
<dbReference type="Gene3D" id="1.10.8.60">
    <property type="match status" value="1"/>
</dbReference>
<evidence type="ECO:0000256" key="3">
    <source>
        <dbReference type="ARBA" id="ARBA00022670"/>
    </source>
</evidence>
<dbReference type="SUPFAM" id="SSF52540">
    <property type="entry name" value="P-loop containing nucleoside triphosphate hydrolases"/>
    <property type="match status" value="1"/>
</dbReference>
<keyword evidence="7" id="KW-0862">Zinc</keyword>
<dbReference type="GO" id="GO:0004176">
    <property type="term" value="F:ATP-dependent peptidase activity"/>
    <property type="evidence" value="ECO:0007669"/>
    <property type="project" value="InterPro"/>
</dbReference>
<keyword evidence="9 14" id="KW-0482">Metalloprotease</keyword>
<dbReference type="Gene3D" id="3.40.50.300">
    <property type="entry name" value="P-loop containing nucleotide triphosphate hydrolases"/>
    <property type="match status" value="1"/>
</dbReference>
<keyword evidence="8 11" id="KW-0067">ATP-binding</keyword>
<dbReference type="GO" id="GO:0005524">
    <property type="term" value="F:ATP binding"/>
    <property type="evidence" value="ECO:0007669"/>
    <property type="project" value="UniProtKB-KW"/>
</dbReference>
<dbReference type="EC" id="3.4.24.-" evidence="14"/>
<dbReference type="SMART" id="SM00382">
    <property type="entry name" value="AAA"/>
    <property type="match status" value="1"/>
</dbReference>
<keyword evidence="12" id="KW-0472">Membrane</keyword>
<evidence type="ECO:0000256" key="12">
    <source>
        <dbReference type="SAM" id="Phobius"/>
    </source>
</evidence>
<comment type="similarity">
    <text evidence="11">Belongs to the AAA ATPase family.</text>
</comment>
<dbReference type="GO" id="GO:0046872">
    <property type="term" value="F:metal ion binding"/>
    <property type="evidence" value="ECO:0007669"/>
    <property type="project" value="UniProtKB-KW"/>
</dbReference>
<evidence type="ECO:0000256" key="5">
    <source>
        <dbReference type="ARBA" id="ARBA00022741"/>
    </source>
</evidence>
<dbReference type="InterPro" id="IPR003593">
    <property type="entry name" value="AAA+_ATPase"/>
</dbReference>
<evidence type="ECO:0000256" key="7">
    <source>
        <dbReference type="ARBA" id="ARBA00022833"/>
    </source>
</evidence>
<dbReference type="GO" id="GO:0005886">
    <property type="term" value="C:plasma membrane"/>
    <property type="evidence" value="ECO:0007669"/>
    <property type="project" value="TreeGrafter"/>
</dbReference>
<comment type="similarity">
    <text evidence="2">In the C-terminal section; belongs to the peptidase M41 family.</text>
</comment>
<keyword evidence="6 14" id="KW-0378">Hydrolase</keyword>
<dbReference type="AlphaFoldDB" id="A0A348ANH5"/>
<keyword evidence="5 11" id="KW-0547">Nucleotide-binding</keyword>
<name>A0A348ANH5_9FIRM</name>
<dbReference type="FunFam" id="1.10.8.60:FF:000001">
    <property type="entry name" value="ATP-dependent zinc metalloprotease FtsH"/>
    <property type="match status" value="1"/>
</dbReference>
<dbReference type="InterPro" id="IPR003959">
    <property type="entry name" value="ATPase_AAA_core"/>
</dbReference>
<dbReference type="GO" id="GO:0016887">
    <property type="term" value="F:ATP hydrolysis activity"/>
    <property type="evidence" value="ECO:0007669"/>
    <property type="project" value="InterPro"/>
</dbReference>
<dbReference type="EMBL" id="AP018449">
    <property type="protein sequence ID" value="BBB92623.1"/>
    <property type="molecule type" value="Genomic_DNA"/>
</dbReference>
<keyword evidence="3 14" id="KW-0645">Protease</keyword>
<evidence type="ECO:0000256" key="11">
    <source>
        <dbReference type="RuleBase" id="RU003651"/>
    </source>
</evidence>
<dbReference type="RefSeq" id="WP_126309566.1">
    <property type="nucleotide sequence ID" value="NZ_AP018449.1"/>
</dbReference>
<keyword evidence="15" id="KW-1185">Reference proteome</keyword>
<dbReference type="PROSITE" id="PS00674">
    <property type="entry name" value="AAA"/>
    <property type="match status" value="1"/>
</dbReference>
<accession>A0A348ANH5</accession>
<keyword evidence="12" id="KW-1133">Transmembrane helix</keyword>
<evidence type="ECO:0000313" key="15">
    <source>
        <dbReference type="Proteomes" id="UP000276437"/>
    </source>
</evidence>
<gene>
    <name evidence="14" type="primary">ftsH_3</name>
    <name evidence="14" type="ORF">MAMMFC1_03318</name>
</gene>
<evidence type="ECO:0000256" key="9">
    <source>
        <dbReference type="ARBA" id="ARBA00023049"/>
    </source>
</evidence>
<evidence type="ECO:0000256" key="8">
    <source>
        <dbReference type="ARBA" id="ARBA00022840"/>
    </source>
</evidence>
<keyword evidence="12" id="KW-0812">Transmembrane</keyword>
<dbReference type="FunFam" id="3.40.50.300:FF:001025">
    <property type="entry name" value="ATPase family, AAA domain-containing 2B"/>
    <property type="match status" value="1"/>
</dbReference>
<evidence type="ECO:0000313" key="14">
    <source>
        <dbReference type="EMBL" id="BBB92623.1"/>
    </source>
</evidence>
<feature type="transmembrane region" description="Helical" evidence="12">
    <location>
        <begin position="6"/>
        <end position="39"/>
    </location>
</feature>
<sequence length="502" mass="54619">MYRIEVVLGVVVAILIFLAIQGLDILPVLLFGSLLGAIYYMNVKRAGRKSFAAVGQTGAEEQLIHFDDIGGQDVAKGELREALEFIKNVESIRSLGIRPLKGILLNGPPGTGKTLLAKAAAQFTGSAFLAASGSEFVEMYVGVGAQRVRQLFKQARNIAKKHGKSSAVVFIDEIEVLGGKRGQNAGHLEYDQTLNELLVQMDGLSADDDVRILVIGATNRMDILDQALLRPGRFDRRVKVDLPDKKGRQRILELHTRNKPLAEDVSLEDVASDTFGFSGAHLESVTNEAAILAFRESSSTITAEHLKNAVEKVIMGEKLDRIPGPEETKRIAIHETGHAILSEWTQPGSVASVNIAPRGNALGYVRQTQQTDIYIYTVEYIQKKISVAIAGAIAEEIFLGNRSTGAANDFKQAAELSKQIIFGGMSELGIVSPEDIPQELLHNTISDILQNIAKQVKDILAEQQSAMDITVQTLLNQEVISGNEFRTILADQSNQSELAESV</sequence>
<evidence type="ECO:0000256" key="6">
    <source>
        <dbReference type="ARBA" id="ARBA00022801"/>
    </source>
</evidence>
<evidence type="ECO:0000259" key="13">
    <source>
        <dbReference type="SMART" id="SM00382"/>
    </source>
</evidence>
<dbReference type="InterPro" id="IPR041569">
    <property type="entry name" value="AAA_lid_3"/>
</dbReference>
<protein>
    <submittedName>
        <fullName evidence="14">ATP-dependent zinc metalloprotease FtsH</fullName>
        <ecNumber evidence="14">3.4.24.-</ecNumber>
    </submittedName>
</protein>
<feature type="domain" description="AAA+ ATPase" evidence="13">
    <location>
        <begin position="99"/>
        <end position="244"/>
    </location>
</feature>
<reference evidence="14 15" key="1">
    <citation type="journal article" date="2018" name="Int. J. Syst. Evol. Microbiol.">
        <title>Methylomusa anaerophila gen. nov., sp. nov., an anaerobic methanol-utilizing bacterium isolated from a microbial fuel cell.</title>
        <authorList>
            <person name="Amano N."/>
            <person name="Yamamuro A."/>
            <person name="Miyahara M."/>
            <person name="Kouzuma A."/>
            <person name="Abe T."/>
            <person name="Watanabe K."/>
        </authorList>
    </citation>
    <scope>NUCLEOTIDE SEQUENCE [LARGE SCALE GENOMIC DNA]</scope>
    <source>
        <strain evidence="14 15">MMFC1</strain>
    </source>
</reference>
<comment type="cofactor">
    <cofactor evidence="1">
        <name>Zn(2+)</name>
        <dbReference type="ChEBI" id="CHEBI:29105"/>
    </cofactor>
</comment>
<dbReference type="GO" id="GO:0004222">
    <property type="term" value="F:metalloendopeptidase activity"/>
    <property type="evidence" value="ECO:0007669"/>
    <property type="project" value="InterPro"/>
</dbReference>
<evidence type="ECO:0000256" key="10">
    <source>
        <dbReference type="ARBA" id="ARBA00023054"/>
    </source>
</evidence>
<dbReference type="PANTHER" id="PTHR23076">
    <property type="entry name" value="METALLOPROTEASE M41 FTSH"/>
    <property type="match status" value="1"/>
</dbReference>
<evidence type="ECO:0000256" key="4">
    <source>
        <dbReference type="ARBA" id="ARBA00022723"/>
    </source>
</evidence>
<dbReference type="OrthoDB" id="9809379at2"/>
<dbReference type="GO" id="GO:0006508">
    <property type="term" value="P:proteolysis"/>
    <property type="evidence" value="ECO:0007669"/>
    <property type="project" value="UniProtKB-KW"/>
</dbReference>